<sequence length="30" mass="3351">MKKSLGTLVLLCTPPVGWIILAIIWLTNKK</sequence>
<protein>
    <submittedName>
        <fullName evidence="2">Uncharacterized protein</fullName>
    </submittedName>
</protein>
<accession>A0A8S5LS65</accession>
<feature type="transmembrane region" description="Helical" evidence="1">
    <location>
        <begin position="6"/>
        <end position="26"/>
    </location>
</feature>
<evidence type="ECO:0000313" key="2">
    <source>
        <dbReference type="EMBL" id="DAD72798.1"/>
    </source>
</evidence>
<name>A0A8S5LS65_9CAUD</name>
<evidence type="ECO:0000256" key="1">
    <source>
        <dbReference type="SAM" id="Phobius"/>
    </source>
</evidence>
<organism evidence="2">
    <name type="scientific">Siphoviridae sp. ctYBm1</name>
    <dbReference type="NCBI Taxonomy" id="2826374"/>
    <lineage>
        <taxon>Viruses</taxon>
        <taxon>Duplodnaviria</taxon>
        <taxon>Heunggongvirae</taxon>
        <taxon>Uroviricota</taxon>
        <taxon>Caudoviricetes</taxon>
    </lineage>
</organism>
<keyword evidence="1" id="KW-0472">Membrane</keyword>
<keyword evidence="1" id="KW-1133">Transmembrane helix</keyword>
<proteinExistence type="predicted"/>
<dbReference type="EMBL" id="BK014726">
    <property type="protein sequence ID" value="DAD72798.1"/>
    <property type="molecule type" value="Genomic_DNA"/>
</dbReference>
<reference evidence="2" key="1">
    <citation type="journal article" date="2021" name="Proc. Natl. Acad. Sci. U.S.A.">
        <title>A Catalog of Tens of Thousands of Viruses from Human Metagenomes Reveals Hidden Associations with Chronic Diseases.</title>
        <authorList>
            <person name="Tisza M.J."/>
            <person name="Buck C.B."/>
        </authorList>
    </citation>
    <scope>NUCLEOTIDE SEQUENCE</scope>
    <source>
        <strain evidence="2">CtYBm1</strain>
    </source>
</reference>
<keyword evidence="1" id="KW-0812">Transmembrane</keyword>